<proteinExistence type="predicted"/>
<dbReference type="AlphaFoldDB" id="A0A8S9RKE3"/>
<comment type="caution">
    <text evidence="1">The sequence shown here is derived from an EMBL/GenBank/DDBJ whole genome shotgun (WGS) entry which is preliminary data.</text>
</comment>
<evidence type="ECO:0000313" key="1">
    <source>
        <dbReference type="EMBL" id="KAF3573648.1"/>
    </source>
</evidence>
<sequence length="73" mass="7934">MKLNELPLVASAFDVELLIVKSASIVVSIPGVRPVLVLSDSQSLISLLSTIGVEFRGLLSDIRCFSRFDFVIV</sequence>
<gene>
    <name evidence="1" type="ORF">F2Q69_00061223</name>
</gene>
<protein>
    <submittedName>
        <fullName evidence="1">Uncharacterized protein</fullName>
    </submittedName>
</protein>
<organism evidence="1 2">
    <name type="scientific">Brassica cretica</name>
    <name type="common">Mustard</name>
    <dbReference type="NCBI Taxonomy" id="69181"/>
    <lineage>
        <taxon>Eukaryota</taxon>
        <taxon>Viridiplantae</taxon>
        <taxon>Streptophyta</taxon>
        <taxon>Embryophyta</taxon>
        <taxon>Tracheophyta</taxon>
        <taxon>Spermatophyta</taxon>
        <taxon>Magnoliopsida</taxon>
        <taxon>eudicotyledons</taxon>
        <taxon>Gunneridae</taxon>
        <taxon>Pentapetalae</taxon>
        <taxon>rosids</taxon>
        <taxon>malvids</taxon>
        <taxon>Brassicales</taxon>
        <taxon>Brassicaceae</taxon>
        <taxon>Brassiceae</taxon>
        <taxon>Brassica</taxon>
    </lineage>
</organism>
<reference evidence="1" key="1">
    <citation type="submission" date="2019-12" db="EMBL/GenBank/DDBJ databases">
        <title>Genome sequencing and annotation of Brassica cretica.</title>
        <authorList>
            <person name="Studholme D.J."/>
            <person name="Sarris P."/>
        </authorList>
    </citation>
    <scope>NUCLEOTIDE SEQUENCE</scope>
    <source>
        <strain evidence="1">PFS-109/04</strain>
        <tissue evidence="1">Leaf</tissue>
    </source>
</reference>
<evidence type="ECO:0000313" key="2">
    <source>
        <dbReference type="Proteomes" id="UP000712600"/>
    </source>
</evidence>
<name>A0A8S9RKE3_BRACR</name>
<dbReference type="EMBL" id="QGKX02000095">
    <property type="protein sequence ID" value="KAF3573648.1"/>
    <property type="molecule type" value="Genomic_DNA"/>
</dbReference>
<accession>A0A8S9RKE3</accession>
<dbReference type="Proteomes" id="UP000712600">
    <property type="component" value="Unassembled WGS sequence"/>
</dbReference>